<comment type="caution">
    <text evidence="1">The sequence shown here is derived from an EMBL/GenBank/DDBJ whole genome shotgun (WGS) entry which is preliminary data.</text>
</comment>
<sequence>MPARTTPNVLGLESLDLRGLLEGGARPLPADLGSTDPGLHRFGPHVPQATHRIGKKLSKLRSVTFSFKVTVPSSGAYTTAYGIWDPNNRYEIMLWMNKTGPVGPLRSSQGPALVGGSTSTVSDSEPYRVLGSARGSCWSGRSLTAEAR</sequence>
<organism evidence="1 2">
    <name type="scientific">Streptomyces achromogenes</name>
    <dbReference type="NCBI Taxonomy" id="67255"/>
    <lineage>
        <taxon>Bacteria</taxon>
        <taxon>Bacillati</taxon>
        <taxon>Actinomycetota</taxon>
        <taxon>Actinomycetes</taxon>
        <taxon>Kitasatosporales</taxon>
        <taxon>Streptomycetaceae</taxon>
        <taxon>Streptomyces</taxon>
    </lineage>
</organism>
<protein>
    <submittedName>
        <fullName evidence="1">Uncharacterized protein</fullName>
    </submittedName>
</protein>
<evidence type="ECO:0000313" key="2">
    <source>
        <dbReference type="Proteomes" id="UP001243364"/>
    </source>
</evidence>
<dbReference type="SUPFAM" id="SSF49899">
    <property type="entry name" value="Concanavalin A-like lectins/glucanases"/>
    <property type="match status" value="1"/>
</dbReference>
<reference evidence="1 2" key="1">
    <citation type="submission" date="2023-07" db="EMBL/GenBank/DDBJ databases">
        <title>Comparative genomics of wheat-associated soil bacteria to identify genetic determinants of phenazine resistance.</title>
        <authorList>
            <person name="Mouncey N."/>
        </authorList>
    </citation>
    <scope>NUCLEOTIDE SEQUENCE [LARGE SCALE GENOMIC DNA]</scope>
    <source>
        <strain evidence="1 2">W4I19-2</strain>
    </source>
</reference>
<keyword evidence="2" id="KW-1185">Reference proteome</keyword>
<gene>
    <name evidence="1" type="ORF">QFZ56_001016</name>
</gene>
<evidence type="ECO:0000313" key="1">
    <source>
        <dbReference type="EMBL" id="MDQ0682053.1"/>
    </source>
</evidence>
<dbReference type="Proteomes" id="UP001243364">
    <property type="component" value="Unassembled WGS sequence"/>
</dbReference>
<dbReference type="InterPro" id="IPR013319">
    <property type="entry name" value="GH11/12"/>
</dbReference>
<dbReference type="InterPro" id="IPR013320">
    <property type="entry name" value="ConA-like_dom_sf"/>
</dbReference>
<proteinExistence type="predicted"/>
<dbReference type="EMBL" id="JAUSYA010000001">
    <property type="protein sequence ID" value="MDQ0682053.1"/>
    <property type="molecule type" value="Genomic_DNA"/>
</dbReference>
<name>A0ABU0PUK4_STRAH</name>
<dbReference type="Gene3D" id="2.60.120.180">
    <property type="match status" value="1"/>
</dbReference>
<accession>A0ABU0PUK4</accession>
<dbReference type="RefSeq" id="WP_307050565.1">
    <property type="nucleotide sequence ID" value="NZ_JAUSYA010000001.1"/>
</dbReference>